<evidence type="ECO:0000256" key="3">
    <source>
        <dbReference type="ARBA" id="ARBA00022598"/>
    </source>
</evidence>
<accession>A0ABR3FDD1</accession>
<keyword evidence="6 9" id="KW-0547">Nucleotide-binding</keyword>
<evidence type="ECO:0000256" key="6">
    <source>
        <dbReference type="ARBA" id="ARBA00022741"/>
    </source>
</evidence>
<proteinExistence type="inferred from homology"/>
<dbReference type="NCBIfam" id="TIGR01986">
    <property type="entry name" value="glut_syn_euk"/>
    <property type="match status" value="1"/>
</dbReference>
<dbReference type="InterPro" id="IPR004887">
    <property type="entry name" value="GSH_synth_subst-bd"/>
</dbReference>
<sequence>MSALSSWPPTLTASQREELHKSATTWALSRGLCYLPPPIPDVPSTSLILPPAAAIHAPLSLLPTPFPRSLFLSSQRLQSVYNVLYSRVATDTEFLDRYMGCESEEGVGKVDSFTGKLWEGWKSVREEGGYDRQPLHLGLFRSDYLLHTSNNSYSLKQVEFNTISSSFGPLSERVAALHRYLAASTSYYDSSPLLNDKNRFPHNETTKGLVEGLATAHKAYGVPNAHILFVVQPSERNVFDQRWLEYELFESHSIKVTRRTLDELATDAKVDPTSHSLLISNPTSPNSPPIEISTIYFRACYTPTDFPTPSHYDTRFLLERSRAIKCPSLPLQLAGGKKVQEVLTRPGVLEHFLPDVDQNVLTELRGTFMGMYSLDLDISDGGNTTFPKTRAKHLGLVLKPQREGGGNNVYKEDIPAFLDSLSASSSSTIHSESKAWIAMDLIQTPPGVGGYLIRSPPPGSSKEEIEAGRGGAQAEIISELGIFGYSLFGVVDGRKKIEVEKTIGWLVRTKGKESNEGGVATGFSVLDSLLLVD</sequence>
<evidence type="ECO:0000313" key="11">
    <source>
        <dbReference type="EMBL" id="KAL0573297.1"/>
    </source>
</evidence>
<dbReference type="PANTHER" id="PTHR11130:SF0">
    <property type="entry name" value="GLUTATHIONE SYNTHETASE"/>
    <property type="match status" value="1"/>
</dbReference>
<reference evidence="11 12" key="1">
    <citation type="submission" date="2024-02" db="EMBL/GenBank/DDBJ databases">
        <title>A draft genome for the cacao thread blight pathogen Marasmius crinis-equi.</title>
        <authorList>
            <person name="Cohen S.P."/>
            <person name="Baruah I.K."/>
            <person name="Amoako-Attah I."/>
            <person name="Bukari Y."/>
            <person name="Meinhardt L.W."/>
            <person name="Bailey B.A."/>
        </authorList>
    </citation>
    <scope>NUCLEOTIDE SEQUENCE [LARGE SCALE GENOMIC DNA]</scope>
    <source>
        <strain evidence="11 12">GH-76</strain>
    </source>
</reference>
<feature type="domain" description="Glutathione synthase substrate-binding" evidence="10">
    <location>
        <begin position="226"/>
        <end position="334"/>
    </location>
</feature>
<keyword evidence="3 9" id="KW-0436">Ligase</keyword>
<gene>
    <name evidence="11" type="primary">GSH2</name>
    <name evidence="11" type="ORF">V5O48_008660</name>
</gene>
<dbReference type="InterPro" id="IPR014049">
    <property type="entry name" value="Glutathione_synthase_N_euk"/>
</dbReference>
<dbReference type="Gene3D" id="3.30.1490.50">
    <property type="match status" value="1"/>
</dbReference>
<evidence type="ECO:0000256" key="9">
    <source>
        <dbReference type="PIRNR" id="PIRNR001558"/>
    </source>
</evidence>
<dbReference type="EMBL" id="JBAHYK010000519">
    <property type="protein sequence ID" value="KAL0573297.1"/>
    <property type="molecule type" value="Genomic_DNA"/>
</dbReference>
<keyword evidence="7 9" id="KW-0067">ATP-binding</keyword>
<keyword evidence="5 9" id="KW-0479">Metal-binding</keyword>
<dbReference type="SUPFAM" id="SSF56059">
    <property type="entry name" value="Glutathione synthetase ATP-binding domain-like"/>
    <property type="match status" value="1"/>
</dbReference>
<dbReference type="Pfam" id="PF03199">
    <property type="entry name" value="GSH_synthase"/>
    <property type="match status" value="1"/>
</dbReference>
<evidence type="ECO:0000256" key="4">
    <source>
        <dbReference type="ARBA" id="ARBA00022684"/>
    </source>
</evidence>
<evidence type="ECO:0000256" key="2">
    <source>
        <dbReference type="ARBA" id="ARBA00010385"/>
    </source>
</evidence>
<dbReference type="InterPro" id="IPR037013">
    <property type="entry name" value="GSH-S_sub-bd_sf"/>
</dbReference>
<comment type="pathway">
    <text evidence="1 9">Sulfur metabolism; glutathione biosynthesis; glutathione from L-cysteine and L-glutamate: step 2/2.</text>
</comment>
<dbReference type="SUPFAM" id="SSF52440">
    <property type="entry name" value="PreATP-grasp domain"/>
    <property type="match status" value="1"/>
</dbReference>
<evidence type="ECO:0000256" key="8">
    <source>
        <dbReference type="ARBA" id="ARBA00022842"/>
    </source>
</evidence>
<dbReference type="InterPro" id="IPR014042">
    <property type="entry name" value="Glutathione_synthase_a-hlx"/>
</dbReference>
<comment type="catalytic activity">
    <reaction evidence="9">
        <text>gamma-L-glutamyl-L-cysteine + glycine + ATP = glutathione + ADP + phosphate + H(+)</text>
        <dbReference type="Rhea" id="RHEA:13557"/>
        <dbReference type="ChEBI" id="CHEBI:15378"/>
        <dbReference type="ChEBI" id="CHEBI:30616"/>
        <dbReference type="ChEBI" id="CHEBI:43474"/>
        <dbReference type="ChEBI" id="CHEBI:57305"/>
        <dbReference type="ChEBI" id="CHEBI:57925"/>
        <dbReference type="ChEBI" id="CHEBI:58173"/>
        <dbReference type="ChEBI" id="CHEBI:456216"/>
        <dbReference type="EC" id="6.3.2.3"/>
    </reaction>
</comment>
<comment type="cofactor">
    <cofactor evidence="9">
        <name>Mg(2+)</name>
        <dbReference type="ChEBI" id="CHEBI:18420"/>
    </cofactor>
    <text evidence="9">Binds 1 Mg(2+) ion per subunit.</text>
</comment>
<dbReference type="InterPro" id="IPR014709">
    <property type="entry name" value="Glutathione_synthase_C_euk"/>
</dbReference>
<keyword evidence="4 9" id="KW-0317">Glutathione biosynthesis</keyword>
<keyword evidence="8 9" id="KW-0460">Magnesium</keyword>
<dbReference type="Gene3D" id="1.10.1080.10">
    <property type="entry name" value="Glutathione Synthetase, Chain A, domain 3"/>
    <property type="match status" value="1"/>
</dbReference>
<dbReference type="InterPro" id="IPR016185">
    <property type="entry name" value="PreATP-grasp_dom_sf"/>
</dbReference>
<evidence type="ECO:0000256" key="7">
    <source>
        <dbReference type="ARBA" id="ARBA00022840"/>
    </source>
</evidence>
<evidence type="ECO:0000259" key="10">
    <source>
        <dbReference type="Pfam" id="PF03199"/>
    </source>
</evidence>
<dbReference type="PIRSF" id="PIRSF001558">
    <property type="entry name" value="GSHase"/>
    <property type="match status" value="1"/>
</dbReference>
<dbReference type="Pfam" id="PF03917">
    <property type="entry name" value="GSH_synth_ATP"/>
    <property type="match status" value="1"/>
</dbReference>
<evidence type="ECO:0000256" key="5">
    <source>
        <dbReference type="ARBA" id="ARBA00022723"/>
    </source>
</evidence>
<dbReference type="PANTHER" id="PTHR11130">
    <property type="entry name" value="GLUTATHIONE SYNTHETASE"/>
    <property type="match status" value="1"/>
</dbReference>
<organism evidence="11 12">
    <name type="scientific">Marasmius crinis-equi</name>
    <dbReference type="NCBI Taxonomy" id="585013"/>
    <lineage>
        <taxon>Eukaryota</taxon>
        <taxon>Fungi</taxon>
        <taxon>Dikarya</taxon>
        <taxon>Basidiomycota</taxon>
        <taxon>Agaricomycotina</taxon>
        <taxon>Agaricomycetes</taxon>
        <taxon>Agaricomycetidae</taxon>
        <taxon>Agaricales</taxon>
        <taxon>Marasmiineae</taxon>
        <taxon>Marasmiaceae</taxon>
        <taxon>Marasmius</taxon>
    </lineage>
</organism>
<evidence type="ECO:0000256" key="1">
    <source>
        <dbReference type="ARBA" id="ARBA00004965"/>
    </source>
</evidence>
<dbReference type="EC" id="6.3.2.3" evidence="9"/>
<evidence type="ECO:0000313" key="12">
    <source>
        <dbReference type="Proteomes" id="UP001465976"/>
    </source>
</evidence>
<protein>
    <recommendedName>
        <fullName evidence="9">Glutathione synthetase</fullName>
        <shortName evidence="9">GSH-S</shortName>
        <ecNumber evidence="9">6.3.2.3</ecNumber>
    </recommendedName>
</protein>
<dbReference type="Gene3D" id="3.40.50.1760">
    <property type="entry name" value="Glutathione synthase, substrate-binding domain superfamily, eukaryotic"/>
    <property type="match status" value="1"/>
</dbReference>
<dbReference type="Gene3D" id="3.30.470.20">
    <property type="entry name" value="ATP-grasp fold, B domain"/>
    <property type="match status" value="1"/>
</dbReference>
<dbReference type="GO" id="GO:0004363">
    <property type="term" value="F:glutathione synthase activity"/>
    <property type="evidence" value="ECO:0007669"/>
    <property type="project" value="UniProtKB-EC"/>
</dbReference>
<keyword evidence="12" id="KW-1185">Reference proteome</keyword>
<comment type="similarity">
    <text evidence="2 9">Belongs to the eukaryotic GSH synthase family.</text>
</comment>
<dbReference type="Proteomes" id="UP001465976">
    <property type="component" value="Unassembled WGS sequence"/>
</dbReference>
<dbReference type="Gene3D" id="3.30.1490.80">
    <property type="match status" value="1"/>
</dbReference>
<dbReference type="InterPro" id="IPR005615">
    <property type="entry name" value="Glutathione_synthase"/>
</dbReference>
<name>A0ABR3FDD1_9AGAR</name>
<comment type="caution">
    <text evidence="11">The sequence shown here is derived from an EMBL/GenBank/DDBJ whole genome shotgun (WGS) entry which is preliminary data.</text>
</comment>